<dbReference type="Proteomes" id="UP000321635">
    <property type="component" value="Unassembled WGS sequence"/>
</dbReference>
<dbReference type="OrthoDB" id="7283489at2"/>
<dbReference type="InterPro" id="IPR011051">
    <property type="entry name" value="RmlC_Cupin_sf"/>
</dbReference>
<comment type="caution">
    <text evidence="2">The sequence shown here is derived from an EMBL/GenBank/DDBJ whole genome shotgun (WGS) entry which is preliminary data.</text>
</comment>
<dbReference type="EMBL" id="BJYF01000043">
    <property type="protein sequence ID" value="GEN61532.1"/>
    <property type="molecule type" value="Genomic_DNA"/>
</dbReference>
<proteinExistence type="predicted"/>
<dbReference type="AlphaFoldDB" id="A0A511XEZ1"/>
<evidence type="ECO:0000313" key="2">
    <source>
        <dbReference type="EMBL" id="GEN61532.1"/>
    </source>
</evidence>
<dbReference type="Gene3D" id="2.60.120.10">
    <property type="entry name" value="Jelly Rolls"/>
    <property type="match status" value="1"/>
</dbReference>
<dbReference type="STRING" id="1120919.GCA_000429165_03674"/>
<dbReference type="Pfam" id="PF07883">
    <property type="entry name" value="Cupin_2"/>
    <property type="match status" value="1"/>
</dbReference>
<dbReference type="InterPro" id="IPR014710">
    <property type="entry name" value="RmlC-like_jellyroll"/>
</dbReference>
<feature type="domain" description="Cupin type-2" evidence="1">
    <location>
        <begin position="85"/>
        <end position="153"/>
    </location>
</feature>
<reference evidence="2 3" key="1">
    <citation type="submission" date="2019-07" db="EMBL/GenBank/DDBJ databases">
        <title>Whole genome shotgun sequence of Acetobacter nitrogenifigens NBRC 105050.</title>
        <authorList>
            <person name="Hosoyama A."/>
            <person name="Uohara A."/>
            <person name="Ohji S."/>
            <person name="Ichikawa N."/>
        </authorList>
    </citation>
    <scope>NUCLEOTIDE SEQUENCE [LARGE SCALE GENOMIC DNA]</scope>
    <source>
        <strain evidence="2 3">NBRC 105050</strain>
    </source>
</reference>
<name>A0A511XEZ1_9PROT</name>
<keyword evidence="3" id="KW-1185">Reference proteome</keyword>
<organism evidence="2 3">
    <name type="scientific">Acetobacter nitrogenifigens DSM 23921 = NBRC 105050</name>
    <dbReference type="NCBI Taxonomy" id="1120919"/>
    <lineage>
        <taxon>Bacteria</taxon>
        <taxon>Pseudomonadati</taxon>
        <taxon>Pseudomonadota</taxon>
        <taxon>Alphaproteobacteria</taxon>
        <taxon>Acetobacterales</taxon>
        <taxon>Acetobacteraceae</taxon>
        <taxon>Acetobacter</taxon>
    </lineage>
</organism>
<evidence type="ECO:0000259" key="1">
    <source>
        <dbReference type="Pfam" id="PF07883"/>
    </source>
</evidence>
<protein>
    <recommendedName>
        <fullName evidence="1">Cupin type-2 domain-containing protein</fullName>
    </recommendedName>
</protein>
<gene>
    <name evidence="2" type="ORF">ANI02nite_34160</name>
</gene>
<evidence type="ECO:0000313" key="3">
    <source>
        <dbReference type="Proteomes" id="UP000321635"/>
    </source>
</evidence>
<dbReference type="SUPFAM" id="SSF51182">
    <property type="entry name" value="RmlC-like cupins"/>
    <property type="match status" value="1"/>
</dbReference>
<sequence length="171" mass="18262">MEEHSGMTKASVDVFKHISFLATSLFFSVPASFAATSVEQKPETTTVAPVGESATKLIHAKDGVTLREFVGRNAPIRSERQSVALFVLPSGATTPVSYNTEGEELILVRRGRGNVRVGDRTWPVNAGDIASFPAGQPHRVAADPGKTLEFYAISSPAFGPATYREVSPASK</sequence>
<accession>A0A511XEZ1</accession>
<dbReference type="InterPro" id="IPR013096">
    <property type="entry name" value="Cupin_2"/>
</dbReference>